<gene>
    <name evidence="7" type="ORF">FHP08_04890</name>
</gene>
<proteinExistence type="predicted"/>
<keyword evidence="3 4" id="KW-0408">Iron</keyword>
<feature type="domain" description="Cytochrome c" evidence="6">
    <location>
        <begin position="43"/>
        <end position="116"/>
    </location>
</feature>
<name>A0A5C8P054_9BURK</name>
<dbReference type="SUPFAM" id="SSF46626">
    <property type="entry name" value="Cytochrome c"/>
    <property type="match status" value="1"/>
</dbReference>
<keyword evidence="1 4" id="KW-0349">Heme</keyword>
<dbReference type="AlphaFoldDB" id="A0A5C8P054"/>
<feature type="chain" id="PRO_5023128156" evidence="5">
    <location>
        <begin position="22"/>
        <end position="119"/>
    </location>
</feature>
<feature type="signal peptide" evidence="5">
    <location>
        <begin position="1"/>
        <end position="21"/>
    </location>
</feature>
<evidence type="ECO:0000313" key="8">
    <source>
        <dbReference type="Proteomes" id="UP000321548"/>
    </source>
</evidence>
<dbReference type="PROSITE" id="PS51007">
    <property type="entry name" value="CYTC"/>
    <property type="match status" value="1"/>
</dbReference>
<keyword evidence="8" id="KW-1185">Reference proteome</keyword>
<dbReference type="InterPro" id="IPR009056">
    <property type="entry name" value="Cyt_c-like_dom"/>
</dbReference>
<dbReference type="Gene3D" id="1.10.760.10">
    <property type="entry name" value="Cytochrome c-like domain"/>
    <property type="match status" value="1"/>
</dbReference>
<organism evidence="7 8">
    <name type="scientific">Zeimonas arvi</name>
    <dbReference type="NCBI Taxonomy" id="2498847"/>
    <lineage>
        <taxon>Bacteria</taxon>
        <taxon>Pseudomonadati</taxon>
        <taxon>Pseudomonadota</taxon>
        <taxon>Betaproteobacteria</taxon>
        <taxon>Burkholderiales</taxon>
        <taxon>Burkholderiaceae</taxon>
        <taxon>Zeimonas</taxon>
    </lineage>
</organism>
<dbReference type="GO" id="GO:0046872">
    <property type="term" value="F:metal ion binding"/>
    <property type="evidence" value="ECO:0007669"/>
    <property type="project" value="UniProtKB-KW"/>
</dbReference>
<accession>A0A5C8P054</accession>
<evidence type="ECO:0000256" key="2">
    <source>
        <dbReference type="ARBA" id="ARBA00022723"/>
    </source>
</evidence>
<keyword evidence="5" id="KW-0732">Signal</keyword>
<evidence type="ECO:0000259" key="6">
    <source>
        <dbReference type="PROSITE" id="PS51007"/>
    </source>
</evidence>
<dbReference type="OrthoDB" id="9811281at2"/>
<evidence type="ECO:0000313" key="7">
    <source>
        <dbReference type="EMBL" id="TXL66965.1"/>
    </source>
</evidence>
<evidence type="ECO:0000256" key="4">
    <source>
        <dbReference type="PROSITE-ProRule" id="PRU00433"/>
    </source>
</evidence>
<keyword evidence="2 4" id="KW-0479">Metal-binding</keyword>
<protein>
    <submittedName>
        <fullName evidence="7">Cytochrome c</fullName>
    </submittedName>
</protein>
<dbReference type="Proteomes" id="UP000321548">
    <property type="component" value="Unassembled WGS sequence"/>
</dbReference>
<evidence type="ECO:0000256" key="5">
    <source>
        <dbReference type="SAM" id="SignalP"/>
    </source>
</evidence>
<comment type="caution">
    <text evidence="7">The sequence shown here is derived from an EMBL/GenBank/DDBJ whole genome shotgun (WGS) entry which is preliminary data.</text>
</comment>
<dbReference type="GO" id="GO:0009055">
    <property type="term" value="F:electron transfer activity"/>
    <property type="evidence" value="ECO:0007669"/>
    <property type="project" value="InterPro"/>
</dbReference>
<dbReference type="EMBL" id="VDUY01000002">
    <property type="protein sequence ID" value="TXL66965.1"/>
    <property type="molecule type" value="Genomic_DNA"/>
</dbReference>
<dbReference type="GO" id="GO:0020037">
    <property type="term" value="F:heme binding"/>
    <property type="evidence" value="ECO:0007669"/>
    <property type="project" value="InterPro"/>
</dbReference>
<reference evidence="7 8" key="1">
    <citation type="submission" date="2019-06" db="EMBL/GenBank/DDBJ databases">
        <title>Quisquiliibacterium sp. nov., isolated from a maize field.</title>
        <authorList>
            <person name="Lin S.-Y."/>
            <person name="Tsai C.-F."/>
            <person name="Young C.-C."/>
        </authorList>
    </citation>
    <scope>NUCLEOTIDE SEQUENCE [LARGE SCALE GENOMIC DNA]</scope>
    <source>
        <strain evidence="7 8">CC-CFT501</strain>
    </source>
</reference>
<sequence>MRKSLAFAAVSLLLVSVGAHAQGKPAEEEKPPVFEKAFLEDPANIEMGKQVWQQQCRHCHGASAYPGKAPKLVPGRMDADFIYDRVTYGFRKMPGWKEVFSQQQRMAVAAYIKSHEFSP</sequence>
<evidence type="ECO:0000256" key="3">
    <source>
        <dbReference type="ARBA" id="ARBA00023004"/>
    </source>
</evidence>
<dbReference type="Pfam" id="PF13442">
    <property type="entry name" value="Cytochrome_CBB3"/>
    <property type="match status" value="1"/>
</dbReference>
<dbReference type="InterPro" id="IPR036909">
    <property type="entry name" value="Cyt_c-like_dom_sf"/>
</dbReference>
<evidence type="ECO:0000256" key="1">
    <source>
        <dbReference type="ARBA" id="ARBA00022617"/>
    </source>
</evidence>
<dbReference type="RefSeq" id="WP_147703214.1">
    <property type="nucleotide sequence ID" value="NZ_VDUY01000002.1"/>
</dbReference>